<dbReference type="EMBL" id="JAUSTT010000001">
    <property type="protein sequence ID" value="MDQ0174362.1"/>
    <property type="molecule type" value="Genomic_DNA"/>
</dbReference>
<feature type="transmembrane region" description="Helical" evidence="1">
    <location>
        <begin position="29"/>
        <end position="47"/>
    </location>
</feature>
<evidence type="ECO:0000313" key="3">
    <source>
        <dbReference type="Proteomes" id="UP001223586"/>
    </source>
</evidence>
<reference evidence="2 3" key="1">
    <citation type="submission" date="2023-07" db="EMBL/GenBank/DDBJ databases">
        <title>Genomic Encyclopedia of Type Strains, Phase IV (KMG-IV): sequencing the most valuable type-strain genomes for metagenomic binning, comparative biology and taxonomic classification.</title>
        <authorList>
            <person name="Goeker M."/>
        </authorList>
    </citation>
    <scope>NUCLEOTIDE SEQUENCE [LARGE SCALE GENOMIC DNA]</scope>
    <source>
        <strain evidence="2 3">DSM 23837</strain>
    </source>
</reference>
<keyword evidence="1" id="KW-0472">Membrane</keyword>
<proteinExistence type="predicted"/>
<comment type="caution">
    <text evidence="2">The sequence shown here is derived from an EMBL/GenBank/DDBJ whole genome shotgun (WGS) entry which is preliminary data.</text>
</comment>
<organism evidence="2 3">
    <name type="scientific">Bacillus chungangensis</name>
    <dbReference type="NCBI Taxonomy" id="587633"/>
    <lineage>
        <taxon>Bacteria</taxon>
        <taxon>Bacillati</taxon>
        <taxon>Bacillota</taxon>
        <taxon>Bacilli</taxon>
        <taxon>Bacillales</taxon>
        <taxon>Bacillaceae</taxon>
        <taxon>Bacillus</taxon>
    </lineage>
</organism>
<keyword evidence="1" id="KW-0812">Transmembrane</keyword>
<dbReference type="Proteomes" id="UP001223586">
    <property type="component" value="Unassembled WGS sequence"/>
</dbReference>
<keyword evidence="1" id="KW-1133">Transmembrane helix</keyword>
<feature type="transmembrane region" description="Helical" evidence="1">
    <location>
        <begin position="53"/>
        <end position="71"/>
    </location>
</feature>
<gene>
    <name evidence="2" type="ORF">J2S08_000193</name>
</gene>
<evidence type="ECO:0000256" key="1">
    <source>
        <dbReference type="SAM" id="Phobius"/>
    </source>
</evidence>
<accession>A0ABT9WN27</accession>
<keyword evidence="3" id="KW-1185">Reference proteome</keyword>
<name>A0ABT9WN27_9BACI</name>
<sequence>MFEIYDIALIPLILGVVELAKRLGLPTKYSPIVAVVFGLLFGIFYVADGLKDGLIIGLAMGLAASGLYSFGKNVTTKDGSK</sequence>
<evidence type="ECO:0000313" key="2">
    <source>
        <dbReference type="EMBL" id="MDQ0174362.1"/>
    </source>
</evidence>
<dbReference type="RefSeq" id="WP_307225765.1">
    <property type="nucleotide sequence ID" value="NZ_JAUSTT010000001.1"/>
</dbReference>
<protein>
    <submittedName>
        <fullName evidence="2">Membrane protein YGL010W</fullName>
    </submittedName>
</protein>